<evidence type="ECO:0000256" key="5">
    <source>
        <dbReference type="ARBA" id="ARBA00023136"/>
    </source>
</evidence>
<evidence type="ECO:0000256" key="4">
    <source>
        <dbReference type="ARBA" id="ARBA00022989"/>
    </source>
</evidence>
<feature type="compositionally biased region" description="Polar residues" evidence="6">
    <location>
        <begin position="139"/>
        <end position="163"/>
    </location>
</feature>
<dbReference type="PANTHER" id="PTHR23302">
    <property type="entry name" value="TRANSMEMBRANE CHANNEL-RELATED"/>
    <property type="match status" value="1"/>
</dbReference>
<feature type="transmembrane region" description="Helical" evidence="7">
    <location>
        <begin position="621"/>
        <end position="642"/>
    </location>
</feature>
<feature type="compositionally biased region" description="Polar residues" evidence="6">
    <location>
        <begin position="193"/>
        <end position="203"/>
    </location>
</feature>
<organism evidence="9 10">
    <name type="scientific">Patella caerulea</name>
    <name type="common">Rayed Mediterranean limpet</name>
    <dbReference type="NCBI Taxonomy" id="87958"/>
    <lineage>
        <taxon>Eukaryota</taxon>
        <taxon>Metazoa</taxon>
        <taxon>Spiralia</taxon>
        <taxon>Lophotrochozoa</taxon>
        <taxon>Mollusca</taxon>
        <taxon>Gastropoda</taxon>
        <taxon>Patellogastropoda</taxon>
        <taxon>Patelloidea</taxon>
        <taxon>Patellidae</taxon>
        <taxon>Patella</taxon>
    </lineage>
</organism>
<proteinExistence type="inferred from homology"/>
<feature type="transmembrane region" description="Helical" evidence="7">
    <location>
        <begin position="582"/>
        <end position="601"/>
    </location>
</feature>
<evidence type="ECO:0000256" key="1">
    <source>
        <dbReference type="ARBA" id="ARBA00004141"/>
    </source>
</evidence>
<keyword evidence="4 7" id="KW-1133">Transmembrane helix</keyword>
<evidence type="ECO:0000256" key="2">
    <source>
        <dbReference type="ARBA" id="ARBA00006510"/>
    </source>
</evidence>
<dbReference type="Pfam" id="PF07810">
    <property type="entry name" value="TMC"/>
    <property type="match status" value="1"/>
</dbReference>
<keyword evidence="10" id="KW-1185">Reference proteome</keyword>
<feature type="region of interest" description="Disordered" evidence="6">
    <location>
        <begin position="134"/>
        <end position="209"/>
    </location>
</feature>
<feature type="transmembrane region" description="Helical" evidence="7">
    <location>
        <begin position="825"/>
        <end position="846"/>
    </location>
</feature>
<dbReference type="AlphaFoldDB" id="A0AAN8PWY5"/>
<feature type="transmembrane region" description="Helical" evidence="7">
    <location>
        <begin position="484"/>
        <end position="503"/>
    </location>
</feature>
<evidence type="ECO:0000313" key="10">
    <source>
        <dbReference type="Proteomes" id="UP001347796"/>
    </source>
</evidence>
<dbReference type="GO" id="GO:0008381">
    <property type="term" value="F:mechanosensitive monoatomic ion channel activity"/>
    <property type="evidence" value="ECO:0007669"/>
    <property type="project" value="TreeGrafter"/>
</dbReference>
<feature type="domain" description="TMC" evidence="8">
    <location>
        <begin position="712"/>
        <end position="823"/>
    </location>
</feature>
<protein>
    <recommendedName>
        <fullName evidence="8">TMC domain-containing protein</fullName>
    </recommendedName>
</protein>
<sequence>MSNYPSSHPREDYTYNQWDDIPPDYEDHRTTETNNQQYLNQVADLNSYNSARGLSSDPSPYVYSDKRKFKTDKLISSNNNSQHMEPYRSSGQPINDYNNERGVSHVNRGIERSTSYIPEDNSYKLDNIQGPSYPRESQHYPQQSFQDTRSTPGTNYHSTTNNARGKVNPAYESETLPPDYEDAYIPTHRNRSPRNSENQMLTNRKQRHSGLYRKHRGNSTDMEDDRISTGTVDLNNYKNMMGVLATIRIKRKSRKSLKTIRLKREDQGHIDTDDETELEEQTGLPSSKRQHPKTLREKLQAKESSTQELADGLRDLEEEPGFKSLKQKFKQAWQRKKADLKGYLYQLELWASTFKEIEGKFGTATASYFRFTRWLMFLNVYIFLITLPVIVLPTLFSENDDFASDFNVTNTTHIGVIEAINCSRYYDRHIENIKNTDSTTDKVLNFFKGTGWMEKTHLFYGLYHNLTFTESVTDASRQYDFNIGLGYLLAIGITFIISFILIVKNSGKSVKEGVIDAEDSNTMYCNKVFSAWDFCIFNEKAASIKHANICYEFKADLEEQRLRLRQADRSAREKCRLYTIRFFINIFVVVVLGACLYLIYWTSDKLLDLQKQNLDDDVLRLIIEFLPSLTITFLNVVIPLMFSKIVLPEDYSPVFELKITLFRTVLLRLASLGVLVFSLYYQLLSADEARCTESCCGNQQWTLTDSKGSIKCWETYIGQQFYKLALLDFAVVLIVTFLYEFPRTLIYTKYKDKKIMELIGEQEFDLPKNVLDIVYSQTLCWLGMFFCPLIPLITMLKCFIVFYVKKLSLIKNCVPTKRPYKASRSNSFFMTVLLISFILAAVPLGYMLGNIPPSQSCGPFRVYSKRSDYYMFDVIRDQIATWPPMAETIFTFMGTVGFFIPAMILLCLVMYGYWAAAQGYQKKQELLKHQLKLEGKDRQYLLARVNDVIKKGGLSRQNTSRNL</sequence>
<reference evidence="9 10" key="1">
    <citation type="submission" date="2024-01" db="EMBL/GenBank/DDBJ databases">
        <title>The genome of the rayed Mediterranean limpet Patella caerulea (Linnaeus, 1758).</title>
        <authorList>
            <person name="Anh-Thu Weber A."/>
            <person name="Halstead-Nussloch G."/>
        </authorList>
    </citation>
    <scope>NUCLEOTIDE SEQUENCE [LARGE SCALE GENOMIC DNA]</scope>
    <source>
        <strain evidence="9">AATW-2023a</strain>
        <tissue evidence="9">Whole specimen</tissue>
    </source>
</reference>
<feature type="transmembrane region" description="Helical" evidence="7">
    <location>
        <begin position="721"/>
        <end position="739"/>
    </location>
</feature>
<dbReference type="InterPro" id="IPR012496">
    <property type="entry name" value="TMC_dom"/>
</dbReference>
<dbReference type="InterPro" id="IPR038900">
    <property type="entry name" value="TMC"/>
</dbReference>
<gene>
    <name evidence="9" type="ORF">SNE40_005816</name>
</gene>
<comment type="similarity">
    <text evidence="2">Belongs to the TMC family.</text>
</comment>
<comment type="caution">
    <text evidence="9">The sequence shown here is derived from an EMBL/GenBank/DDBJ whole genome shotgun (WGS) entry which is preliminary data.</text>
</comment>
<feature type="transmembrane region" description="Helical" evidence="7">
    <location>
        <begin position="781"/>
        <end position="804"/>
    </location>
</feature>
<evidence type="ECO:0000259" key="8">
    <source>
        <dbReference type="Pfam" id="PF07810"/>
    </source>
</evidence>
<accession>A0AAN8PWY5</accession>
<keyword evidence="5 7" id="KW-0472">Membrane</keyword>
<feature type="region of interest" description="Disordered" evidence="6">
    <location>
        <begin position="1"/>
        <end position="30"/>
    </location>
</feature>
<dbReference type="PANTHER" id="PTHR23302:SF24">
    <property type="entry name" value="TMC DOMAIN-CONTAINING PROTEIN"/>
    <property type="match status" value="1"/>
</dbReference>
<dbReference type="EMBL" id="JAZGQO010000004">
    <property type="protein sequence ID" value="KAK6187887.1"/>
    <property type="molecule type" value="Genomic_DNA"/>
</dbReference>
<feature type="region of interest" description="Disordered" evidence="6">
    <location>
        <begin position="271"/>
        <end position="304"/>
    </location>
</feature>
<name>A0AAN8PWY5_PATCE</name>
<dbReference type="Proteomes" id="UP001347796">
    <property type="component" value="Unassembled WGS sequence"/>
</dbReference>
<evidence type="ECO:0000256" key="6">
    <source>
        <dbReference type="SAM" id="MobiDB-lite"/>
    </source>
</evidence>
<evidence type="ECO:0000313" key="9">
    <source>
        <dbReference type="EMBL" id="KAK6187887.1"/>
    </source>
</evidence>
<comment type="subcellular location">
    <subcellularLocation>
        <location evidence="1">Membrane</location>
        <topology evidence="1">Multi-pass membrane protein</topology>
    </subcellularLocation>
</comment>
<feature type="transmembrane region" description="Helical" evidence="7">
    <location>
        <begin position="889"/>
        <end position="914"/>
    </location>
</feature>
<dbReference type="GO" id="GO:0005886">
    <property type="term" value="C:plasma membrane"/>
    <property type="evidence" value="ECO:0007669"/>
    <property type="project" value="InterPro"/>
</dbReference>
<evidence type="ECO:0000256" key="3">
    <source>
        <dbReference type="ARBA" id="ARBA00022692"/>
    </source>
</evidence>
<evidence type="ECO:0000256" key="7">
    <source>
        <dbReference type="SAM" id="Phobius"/>
    </source>
</evidence>
<feature type="transmembrane region" description="Helical" evidence="7">
    <location>
        <begin position="374"/>
        <end position="396"/>
    </location>
</feature>
<keyword evidence="3 7" id="KW-0812">Transmembrane</keyword>